<reference evidence="5" key="1">
    <citation type="journal article" date="2023" name="G3 (Bethesda)">
        <title>Whole genome assemblies of Zophobas morio and Tenebrio molitor.</title>
        <authorList>
            <person name="Kaur S."/>
            <person name="Stinson S.A."/>
            <person name="diCenzo G.C."/>
        </authorList>
    </citation>
    <scope>NUCLEOTIDE SEQUENCE</scope>
    <source>
        <strain evidence="5">QUZm001</strain>
    </source>
</reference>
<evidence type="ECO:0000256" key="1">
    <source>
        <dbReference type="ARBA" id="ARBA00023157"/>
    </source>
</evidence>
<keyword evidence="2" id="KW-0378">Hydrolase</keyword>
<keyword evidence="3" id="KW-0732">Signal</keyword>
<evidence type="ECO:0000256" key="2">
    <source>
        <dbReference type="RuleBase" id="RU363034"/>
    </source>
</evidence>
<sequence length="276" mass="29122">MKVVVIVLALAAAVSAGIQHIKVVDPFVENLKWEPNPRIVNGQEAIPHSLPYMVYILFMASGSAWMCGGALLSENYVLTAAHCANGAETTYVTLGAHNTSAREDTQIRLTVPAANLKLHEEYVSSDIANDIAVIKLPSPVSFTEAIQTVRLPSKADVVDDFVGAVATASGWGLTDGTSTTASQVLNYVNMDVISTAECRLYLGPTVPDKSVCTSGLDQTSVCLGDSGSPLVTEGVVIGVSAFVAKGCLLGYPSGWTRVTDYLDWIAANTDVKIACL</sequence>
<dbReference type="InterPro" id="IPR018114">
    <property type="entry name" value="TRYPSIN_HIS"/>
</dbReference>
<dbReference type="GO" id="GO:0004252">
    <property type="term" value="F:serine-type endopeptidase activity"/>
    <property type="evidence" value="ECO:0007669"/>
    <property type="project" value="InterPro"/>
</dbReference>
<feature type="chain" id="PRO_5041419717" description="Peptidase S1 domain-containing protein" evidence="3">
    <location>
        <begin position="17"/>
        <end position="276"/>
    </location>
</feature>
<evidence type="ECO:0000313" key="6">
    <source>
        <dbReference type="Proteomes" id="UP001168821"/>
    </source>
</evidence>
<keyword evidence="1" id="KW-1015">Disulfide bond</keyword>
<proteinExistence type="predicted"/>
<dbReference type="AlphaFoldDB" id="A0AA38IL93"/>
<dbReference type="Pfam" id="PF00089">
    <property type="entry name" value="Trypsin"/>
    <property type="match status" value="1"/>
</dbReference>
<accession>A0AA38IL93</accession>
<dbReference type="SUPFAM" id="SSF50494">
    <property type="entry name" value="Trypsin-like serine proteases"/>
    <property type="match status" value="1"/>
</dbReference>
<dbReference type="Gene3D" id="2.40.10.10">
    <property type="entry name" value="Trypsin-like serine proteases"/>
    <property type="match status" value="2"/>
</dbReference>
<keyword evidence="2" id="KW-0645">Protease</keyword>
<dbReference type="InterPro" id="IPR033116">
    <property type="entry name" value="TRYPSIN_SER"/>
</dbReference>
<dbReference type="InterPro" id="IPR043504">
    <property type="entry name" value="Peptidase_S1_PA_chymotrypsin"/>
</dbReference>
<dbReference type="InterPro" id="IPR009003">
    <property type="entry name" value="Peptidase_S1_PA"/>
</dbReference>
<dbReference type="PANTHER" id="PTHR24250:SF50">
    <property type="entry name" value="PEPTIDASE S1 DOMAIN-CONTAINING PROTEIN"/>
    <property type="match status" value="1"/>
</dbReference>
<dbReference type="PROSITE" id="PS50240">
    <property type="entry name" value="TRYPSIN_DOM"/>
    <property type="match status" value="1"/>
</dbReference>
<gene>
    <name evidence="5" type="ORF">Zmor_011656</name>
</gene>
<dbReference type="PANTHER" id="PTHR24250">
    <property type="entry name" value="CHYMOTRYPSIN-RELATED"/>
    <property type="match status" value="1"/>
</dbReference>
<dbReference type="FunFam" id="2.40.10.10:FF:000005">
    <property type="entry name" value="Serine protease 37"/>
    <property type="match status" value="1"/>
</dbReference>
<protein>
    <recommendedName>
        <fullName evidence="4">Peptidase S1 domain-containing protein</fullName>
    </recommendedName>
</protein>
<dbReference type="PROSITE" id="PS00134">
    <property type="entry name" value="TRYPSIN_HIS"/>
    <property type="match status" value="1"/>
</dbReference>
<evidence type="ECO:0000256" key="3">
    <source>
        <dbReference type="SAM" id="SignalP"/>
    </source>
</evidence>
<dbReference type="InterPro" id="IPR001254">
    <property type="entry name" value="Trypsin_dom"/>
</dbReference>
<organism evidence="5 6">
    <name type="scientific">Zophobas morio</name>
    <dbReference type="NCBI Taxonomy" id="2755281"/>
    <lineage>
        <taxon>Eukaryota</taxon>
        <taxon>Metazoa</taxon>
        <taxon>Ecdysozoa</taxon>
        <taxon>Arthropoda</taxon>
        <taxon>Hexapoda</taxon>
        <taxon>Insecta</taxon>
        <taxon>Pterygota</taxon>
        <taxon>Neoptera</taxon>
        <taxon>Endopterygota</taxon>
        <taxon>Coleoptera</taxon>
        <taxon>Polyphaga</taxon>
        <taxon>Cucujiformia</taxon>
        <taxon>Tenebrionidae</taxon>
        <taxon>Zophobas</taxon>
    </lineage>
</organism>
<dbReference type="InterPro" id="IPR001314">
    <property type="entry name" value="Peptidase_S1A"/>
</dbReference>
<dbReference type="PRINTS" id="PR00722">
    <property type="entry name" value="CHYMOTRYPSIN"/>
</dbReference>
<comment type="caution">
    <text evidence="5">The sequence shown here is derived from an EMBL/GenBank/DDBJ whole genome shotgun (WGS) entry which is preliminary data.</text>
</comment>
<dbReference type="Proteomes" id="UP001168821">
    <property type="component" value="Unassembled WGS sequence"/>
</dbReference>
<evidence type="ECO:0000313" key="5">
    <source>
        <dbReference type="EMBL" id="KAJ3659998.1"/>
    </source>
</evidence>
<dbReference type="SMART" id="SM00020">
    <property type="entry name" value="Tryp_SPc"/>
    <property type="match status" value="1"/>
</dbReference>
<dbReference type="GO" id="GO:0006508">
    <property type="term" value="P:proteolysis"/>
    <property type="evidence" value="ECO:0007669"/>
    <property type="project" value="UniProtKB-KW"/>
</dbReference>
<feature type="domain" description="Peptidase S1" evidence="4">
    <location>
        <begin position="39"/>
        <end position="270"/>
    </location>
</feature>
<keyword evidence="6" id="KW-1185">Reference proteome</keyword>
<dbReference type="CDD" id="cd00190">
    <property type="entry name" value="Tryp_SPc"/>
    <property type="match status" value="1"/>
</dbReference>
<dbReference type="PROSITE" id="PS00135">
    <property type="entry name" value="TRYPSIN_SER"/>
    <property type="match status" value="1"/>
</dbReference>
<dbReference type="EMBL" id="JALNTZ010000003">
    <property type="protein sequence ID" value="KAJ3659998.1"/>
    <property type="molecule type" value="Genomic_DNA"/>
</dbReference>
<evidence type="ECO:0000259" key="4">
    <source>
        <dbReference type="PROSITE" id="PS50240"/>
    </source>
</evidence>
<feature type="signal peptide" evidence="3">
    <location>
        <begin position="1"/>
        <end position="16"/>
    </location>
</feature>
<name>A0AA38IL93_9CUCU</name>
<keyword evidence="2" id="KW-0720">Serine protease</keyword>